<comment type="caution">
    <text evidence="3">The sequence shown here is derived from an EMBL/GenBank/DDBJ whole genome shotgun (WGS) entry which is preliminary data.</text>
</comment>
<dbReference type="EMBL" id="JAGGKC010000006">
    <property type="protein sequence ID" value="MBP1918591.1"/>
    <property type="molecule type" value="Genomic_DNA"/>
</dbReference>
<dbReference type="InterPro" id="IPR010273">
    <property type="entry name" value="DUF881"/>
</dbReference>
<organism evidence="3 4">
    <name type="scientific">Youngiibacter multivorans</name>
    <dbReference type="NCBI Taxonomy" id="937251"/>
    <lineage>
        <taxon>Bacteria</taxon>
        <taxon>Bacillati</taxon>
        <taxon>Bacillota</taxon>
        <taxon>Clostridia</taxon>
        <taxon>Eubacteriales</taxon>
        <taxon>Clostridiaceae</taxon>
        <taxon>Youngiibacter</taxon>
    </lineage>
</organism>
<evidence type="ECO:0000256" key="2">
    <source>
        <dbReference type="SAM" id="Coils"/>
    </source>
</evidence>
<gene>
    <name evidence="3" type="ORF">J2Z34_001067</name>
</gene>
<feature type="coiled-coil region" evidence="2">
    <location>
        <begin position="47"/>
        <end position="74"/>
    </location>
</feature>
<comment type="similarity">
    <text evidence="1">Belongs to the UPF0749 family.</text>
</comment>
<sequence>MNKYKAQMAIAVVCAILGFLLVYQYKLQSGQKTNEQTLGSVDLISAIEQLNKEKEALLGENTELSRQLKEFEEMAASSSSSNKLLKEQLDMSRIILGLVDVEGPGVTVTLTPSNPIVSQGVPQYLTDVELVYVVNELKFAGAEAVSINDKRLTSQSGIKTSSGNSFILVNDEKVSPSDPIQIKAIGDRDKLMGALSFSGALDFQALVYYDIRFEPSDEVFIPKYGKTFGTSFAKPAEDAK</sequence>
<dbReference type="Gene3D" id="3.30.70.1880">
    <property type="entry name" value="Protein of unknown function DUF881"/>
    <property type="match status" value="1"/>
</dbReference>
<dbReference type="PANTHER" id="PTHR37313:SF2">
    <property type="entry name" value="UPF0749 PROTEIN YLXX"/>
    <property type="match status" value="1"/>
</dbReference>
<name>A0ABS4G247_9CLOT</name>
<proteinExistence type="inferred from homology"/>
<accession>A0ABS4G247</accession>
<dbReference type="Proteomes" id="UP001519271">
    <property type="component" value="Unassembled WGS sequence"/>
</dbReference>
<reference evidence="3 4" key="1">
    <citation type="submission" date="2021-03" db="EMBL/GenBank/DDBJ databases">
        <title>Genomic Encyclopedia of Type Strains, Phase IV (KMG-IV): sequencing the most valuable type-strain genomes for metagenomic binning, comparative biology and taxonomic classification.</title>
        <authorList>
            <person name="Goeker M."/>
        </authorList>
    </citation>
    <scope>NUCLEOTIDE SEQUENCE [LARGE SCALE GENOMIC DNA]</scope>
    <source>
        <strain evidence="3 4">DSM 6139</strain>
    </source>
</reference>
<dbReference type="RefSeq" id="WP_209458815.1">
    <property type="nucleotide sequence ID" value="NZ_JAGGKC010000006.1"/>
</dbReference>
<evidence type="ECO:0000313" key="4">
    <source>
        <dbReference type="Proteomes" id="UP001519271"/>
    </source>
</evidence>
<keyword evidence="2" id="KW-0175">Coiled coil</keyword>
<dbReference type="Pfam" id="PF05949">
    <property type="entry name" value="DUF881"/>
    <property type="match status" value="1"/>
</dbReference>
<dbReference type="PANTHER" id="PTHR37313">
    <property type="entry name" value="UPF0749 PROTEIN RV1825"/>
    <property type="match status" value="1"/>
</dbReference>
<keyword evidence="4" id="KW-1185">Reference proteome</keyword>
<evidence type="ECO:0000313" key="3">
    <source>
        <dbReference type="EMBL" id="MBP1918591.1"/>
    </source>
</evidence>
<evidence type="ECO:0000256" key="1">
    <source>
        <dbReference type="ARBA" id="ARBA00009108"/>
    </source>
</evidence>
<protein>
    <submittedName>
        <fullName evidence="3">Uncharacterized protein YlxW (UPF0749 family)</fullName>
    </submittedName>
</protein>